<dbReference type="PANTHER" id="PTHR22946">
    <property type="entry name" value="DIENELACTONE HYDROLASE DOMAIN-CONTAINING PROTEIN-RELATED"/>
    <property type="match status" value="1"/>
</dbReference>
<dbReference type="EMBL" id="RKHO01000001">
    <property type="protein sequence ID" value="ROR92434.1"/>
    <property type="molecule type" value="Genomic_DNA"/>
</dbReference>
<organism evidence="5 6">
    <name type="scientific">Nocardioides aurantiacus</name>
    <dbReference type="NCBI Taxonomy" id="86796"/>
    <lineage>
        <taxon>Bacteria</taxon>
        <taxon>Bacillati</taxon>
        <taxon>Actinomycetota</taxon>
        <taxon>Actinomycetes</taxon>
        <taxon>Propionibacteriales</taxon>
        <taxon>Nocardioidaceae</taxon>
        <taxon>Nocardioides</taxon>
    </lineage>
</organism>
<dbReference type="InterPro" id="IPR050261">
    <property type="entry name" value="FrsA_esterase"/>
</dbReference>
<dbReference type="InterPro" id="IPR006311">
    <property type="entry name" value="TAT_signal"/>
</dbReference>
<proteinExistence type="inferred from homology"/>
<reference evidence="5 6" key="1">
    <citation type="submission" date="2018-11" db="EMBL/GenBank/DDBJ databases">
        <title>Sequencing the genomes of 1000 actinobacteria strains.</title>
        <authorList>
            <person name="Klenk H.-P."/>
        </authorList>
    </citation>
    <scope>NUCLEOTIDE SEQUENCE [LARGE SCALE GENOMIC DNA]</scope>
    <source>
        <strain evidence="5 6">DSM 12652</strain>
    </source>
</reference>
<feature type="compositionally biased region" description="Low complexity" evidence="3">
    <location>
        <begin position="39"/>
        <end position="71"/>
    </location>
</feature>
<feature type="domain" description="Peptidase S9 prolyl oligopeptidase catalytic" evidence="4">
    <location>
        <begin position="159"/>
        <end position="345"/>
    </location>
</feature>
<evidence type="ECO:0000256" key="2">
    <source>
        <dbReference type="ARBA" id="ARBA00022801"/>
    </source>
</evidence>
<dbReference type="AlphaFoldDB" id="A0A3N2CZ19"/>
<keyword evidence="6" id="KW-1185">Reference proteome</keyword>
<evidence type="ECO:0000259" key="4">
    <source>
        <dbReference type="Pfam" id="PF00326"/>
    </source>
</evidence>
<dbReference type="InterPro" id="IPR029058">
    <property type="entry name" value="AB_hydrolase_fold"/>
</dbReference>
<dbReference type="GO" id="GO:0008236">
    <property type="term" value="F:serine-type peptidase activity"/>
    <property type="evidence" value="ECO:0007669"/>
    <property type="project" value="InterPro"/>
</dbReference>
<evidence type="ECO:0000256" key="1">
    <source>
        <dbReference type="ARBA" id="ARBA00008645"/>
    </source>
</evidence>
<dbReference type="GO" id="GO:0006508">
    <property type="term" value="P:proteolysis"/>
    <property type="evidence" value="ECO:0007669"/>
    <property type="project" value="InterPro"/>
</dbReference>
<keyword evidence="2" id="KW-0378">Hydrolase</keyword>
<dbReference type="Gene3D" id="3.40.50.1820">
    <property type="entry name" value="alpha/beta hydrolase"/>
    <property type="match status" value="1"/>
</dbReference>
<protein>
    <submittedName>
        <fullName evidence="5">Prolyl oligopeptidase family protein</fullName>
    </submittedName>
</protein>
<gene>
    <name evidence="5" type="ORF">EDD33_3324</name>
</gene>
<dbReference type="Pfam" id="PF00326">
    <property type="entry name" value="Peptidase_S9"/>
    <property type="match status" value="1"/>
</dbReference>
<dbReference type="Proteomes" id="UP000281738">
    <property type="component" value="Unassembled WGS sequence"/>
</dbReference>
<dbReference type="PANTHER" id="PTHR22946:SF9">
    <property type="entry name" value="POLYKETIDE TRANSFERASE AF380"/>
    <property type="match status" value="1"/>
</dbReference>
<sequence>MAGMGVPVGSGGRVTRRTALLGAAGLTLTACAGSEQPDASPTGSSSATASPSATTSPSPSASTSPSPSATADALPPVERRVSLPQLMREDFDGGPVTRVRRQSVTDAYERWEVTYPAGGTTVSGILLRPRGRGPFPAVVLCHGYIEPSVYVTGQGLAREQDYLARAGFVVLHTDYRGHAASDPAGDVERESRLGYTRDALHAVASLKQLPAVDPERVAMLGRSMGGGVTLNALVAQPGAVRAAVVYASVSSLFTENLDQFTIPNRPESAQELARRFGTRRGAPDFYAGLSSRTYFDRVTEPVLIHHGTADDTCPPPWSRRTHRLLRAADVDSTLRLYEGEQHAFIPQWPLSMERTVRFLRRRLDA</sequence>
<evidence type="ECO:0000256" key="3">
    <source>
        <dbReference type="SAM" id="MobiDB-lite"/>
    </source>
</evidence>
<evidence type="ECO:0000313" key="6">
    <source>
        <dbReference type="Proteomes" id="UP000281738"/>
    </source>
</evidence>
<dbReference type="SUPFAM" id="SSF53474">
    <property type="entry name" value="alpha/beta-Hydrolases"/>
    <property type="match status" value="1"/>
</dbReference>
<dbReference type="GO" id="GO:0052689">
    <property type="term" value="F:carboxylic ester hydrolase activity"/>
    <property type="evidence" value="ECO:0007669"/>
    <property type="project" value="UniProtKB-ARBA"/>
</dbReference>
<dbReference type="InterPro" id="IPR001375">
    <property type="entry name" value="Peptidase_S9_cat"/>
</dbReference>
<name>A0A3N2CZ19_9ACTN</name>
<dbReference type="PROSITE" id="PS51318">
    <property type="entry name" value="TAT"/>
    <property type="match status" value="1"/>
</dbReference>
<feature type="region of interest" description="Disordered" evidence="3">
    <location>
        <begin position="32"/>
        <end position="77"/>
    </location>
</feature>
<comment type="caution">
    <text evidence="5">The sequence shown here is derived from an EMBL/GenBank/DDBJ whole genome shotgun (WGS) entry which is preliminary data.</text>
</comment>
<evidence type="ECO:0000313" key="5">
    <source>
        <dbReference type="EMBL" id="ROR92434.1"/>
    </source>
</evidence>
<accession>A0A3N2CZ19</accession>
<comment type="similarity">
    <text evidence="1">Belongs to the AB hydrolase superfamily.</text>
</comment>